<sequence>MADYEDYLAALADVTGSAGATRAAAGRLDQQYDTEVAAAAAERDAARARHARLRTETGRRIDAARAALARVGRPNLLSGPLDAVPVTRAGEAEVTAAVRAVQAAADRVIALAVPAPAPPPPSSPAGSRWFLVGLGIAVAVLVLLLLFHP</sequence>
<dbReference type="AlphaFoldDB" id="A0A8J7GDX0"/>
<name>A0A8J7GDX0_9ACTN</name>
<keyword evidence="3" id="KW-1185">Reference proteome</keyword>
<proteinExistence type="predicted"/>
<protein>
    <submittedName>
        <fullName evidence="2">Uncharacterized protein</fullName>
    </submittedName>
</protein>
<keyword evidence="1" id="KW-0472">Membrane</keyword>
<dbReference type="EMBL" id="JADOUF010000001">
    <property type="protein sequence ID" value="MBG6133928.1"/>
    <property type="molecule type" value="Genomic_DNA"/>
</dbReference>
<evidence type="ECO:0000256" key="1">
    <source>
        <dbReference type="SAM" id="Phobius"/>
    </source>
</evidence>
<feature type="transmembrane region" description="Helical" evidence="1">
    <location>
        <begin position="129"/>
        <end position="147"/>
    </location>
</feature>
<dbReference type="Proteomes" id="UP000622552">
    <property type="component" value="Unassembled WGS sequence"/>
</dbReference>
<evidence type="ECO:0000313" key="3">
    <source>
        <dbReference type="Proteomes" id="UP000622552"/>
    </source>
</evidence>
<reference evidence="2" key="1">
    <citation type="submission" date="2020-11" db="EMBL/GenBank/DDBJ databases">
        <title>Sequencing the genomes of 1000 actinobacteria strains.</title>
        <authorList>
            <person name="Klenk H.-P."/>
        </authorList>
    </citation>
    <scope>NUCLEOTIDE SEQUENCE</scope>
    <source>
        <strain evidence="2">DSM 45356</strain>
    </source>
</reference>
<organism evidence="2 3">
    <name type="scientific">Longispora fulva</name>
    <dbReference type="NCBI Taxonomy" id="619741"/>
    <lineage>
        <taxon>Bacteria</taxon>
        <taxon>Bacillati</taxon>
        <taxon>Actinomycetota</taxon>
        <taxon>Actinomycetes</taxon>
        <taxon>Micromonosporales</taxon>
        <taxon>Micromonosporaceae</taxon>
        <taxon>Longispora</taxon>
    </lineage>
</organism>
<keyword evidence="1" id="KW-0812">Transmembrane</keyword>
<accession>A0A8J7GDX0</accession>
<comment type="caution">
    <text evidence="2">The sequence shown here is derived from an EMBL/GenBank/DDBJ whole genome shotgun (WGS) entry which is preliminary data.</text>
</comment>
<keyword evidence="1" id="KW-1133">Transmembrane helix</keyword>
<dbReference type="RefSeq" id="WP_197001227.1">
    <property type="nucleotide sequence ID" value="NZ_BONS01000032.1"/>
</dbReference>
<gene>
    <name evidence="2" type="ORF">IW245_000122</name>
</gene>
<evidence type="ECO:0000313" key="2">
    <source>
        <dbReference type="EMBL" id="MBG6133928.1"/>
    </source>
</evidence>